<dbReference type="RefSeq" id="WP_252796790.1">
    <property type="nucleotide sequence ID" value="NZ_CP097118.1"/>
</dbReference>
<evidence type="ECO:0008006" key="4">
    <source>
        <dbReference type="Google" id="ProtNLM"/>
    </source>
</evidence>
<reference evidence="2" key="1">
    <citation type="submission" date="2022-05" db="EMBL/GenBank/DDBJ databases">
        <authorList>
            <person name="Oliphant S.A."/>
            <person name="Watson-Haigh N.S."/>
            <person name="Sumby K.M."/>
            <person name="Gardner J.M."/>
            <person name="Jiranek V."/>
        </authorList>
    </citation>
    <scope>NUCLEOTIDE SEQUENCE</scope>
    <source>
        <strain evidence="2">KI11_C11</strain>
    </source>
</reference>
<name>A0ABY5BR12_9LACO</name>
<dbReference type="Proteomes" id="UP001057025">
    <property type="component" value="Chromosome"/>
</dbReference>
<evidence type="ECO:0000313" key="3">
    <source>
        <dbReference type="Proteomes" id="UP001057025"/>
    </source>
</evidence>
<sequence>MTETVHFSLGRDVQPGELDQADDKKKFILQLPGGQYVYIQEMDEHHGRIDATPDRAKAKVFTEKDIKSNDQLNGMDSLSDRIYLEDEDEN</sequence>
<organism evidence="2 3">
    <name type="scientific">Fructilactobacillus hinvesii</name>
    <dbReference type="NCBI Taxonomy" id="2940300"/>
    <lineage>
        <taxon>Bacteria</taxon>
        <taxon>Bacillati</taxon>
        <taxon>Bacillota</taxon>
        <taxon>Bacilli</taxon>
        <taxon>Lactobacillales</taxon>
        <taxon>Lactobacillaceae</taxon>
        <taxon>Fructilactobacillus</taxon>
    </lineage>
</organism>
<feature type="region of interest" description="Disordered" evidence="1">
    <location>
        <begin position="1"/>
        <end position="23"/>
    </location>
</feature>
<keyword evidence="3" id="KW-1185">Reference proteome</keyword>
<accession>A0ABY5BR12</accession>
<dbReference type="EMBL" id="CP097118">
    <property type="protein sequence ID" value="USS87492.1"/>
    <property type="molecule type" value="Genomic_DNA"/>
</dbReference>
<evidence type="ECO:0000256" key="1">
    <source>
        <dbReference type="SAM" id="MobiDB-lite"/>
    </source>
</evidence>
<protein>
    <recommendedName>
        <fullName evidence="4">DUF1292 domain-containing protein</fullName>
    </recommendedName>
</protein>
<gene>
    <name evidence="2" type="ORF">M3M39_05055</name>
</gene>
<proteinExistence type="predicted"/>
<evidence type="ECO:0000313" key="2">
    <source>
        <dbReference type="EMBL" id="USS87492.1"/>
    </source>
</evidence>